<feature type="region of interest" description="Disordered" evidence="1">
    <location>
        <begin position="1"/>
        <end position="34"/>
    </location>
</feature>
<dbReference type="Proteomes" id="UP001521785">
    <property type="component" value="Unassembled WGS sequence"/>
</dbReference>
<gene>
    <name evidence="2" type="ORF">SLS60_008459</name>
</gene>
<accession>A0ABR3R0M3</accession>
<sequence>MSSLEGSSIPLPIATHLTGPAQTPLSPELNTSNQPGHATRINKFLYTDGDVHEHPPEGKTAPIIVFPGDDATNIVVKRYLLDMLTKTGWGIAVASGREIRATINSYVGNGWALRKRYAENRLDDICPQYYTVVEEGFRNQLKVSPAVRSNISKCIMREMERYFAMEDKAQHDRQYGSDEEETLTNGSLEGPRVRQSPVPVEDQAQRFRQRPRGRSTLPGQWMSDSLRERTEPLSRVTNGVSTQAGVKELNPYATEDDGATSPAISSRIEVHDNTADATRVNARSTTVSPDDNKVAEDAIASKSTSKAIKPPQTQQPMSADLEHWIHALPSTTAVHRMITGPPSSMSVYKDMPEVPDAVSPALPVSGPSEGGDVSTVNNIPMGSKTRKIAEQGVEEARVRTEEATAERQQVALTKGKGKARGLLEKVWGKIRMRKQGKPGGR</sequence>
<proteinExistence type="predicted"/>
<reference evidence="2 3" key="1">
    <citation type="submission" date="2024-02" db="EMBL/GenBank/DDBJ databases">
        <title>De novo assembly and annotation of 12 fungi associated with fruit tree decline syndrome in Ontario, Canada.</title>
        <authorList>
            <person name="Sulman M."/>
            <person name="Ellouze W."/>
            <person name="Ilyukhin E."/>
        </authorList>
    </citation>
    <scope>NUCLEOTIDE SEQUENCE [LARGE SCALE GENOMIC DNA]</scope>
    <source>
        <strain evidence="2 3">M42-189</strain>
    </source>
</reference>
<name>A0ABR3R0M3_9PLEO</name>
<keyword evidence="3" id="KW-1185">Reference proteome</keyword>
<protein>
    <submittedName>
        <fullName evidence="2">Uncharacterized protein</fullName>
    </submittedName>
</protein>
<evidence type="ECO:0000313" key="2">
    <source>
        <dbReference type="EMBL" id="KAL1597971.1"/>
    </source>
</evidence>
<evidence type="ECO:0000256" key="1">
    <source>
        <dbReference type="SAM" id="MobiDB-lite"/>
    </source>
</evidence>
<comment type="caution">
    <text evidence="2">The sequence shown here is derived from an EMBL/GenBank/DDBJ whole genome shotgun (WGS) entry which is preliminary data.</text>
</comment>
<evidence type="ECO:0000313" key="3">
    <source>
        <dbReference type="Proteomes" id="UP001521785"/>
    </source>
</evidence>
<organism evidence="2 3">
    <name type="scientific">Paraconiothyrium brasiliense</name>
    <dbReference type="NCBI Taxonomy" id="300254"/>
    <lineage>
        <taxon>Eukaryota</taxon>
        <taxon>Fungi</taxon>
        <taxon>Dikarya</taxon>
        <taxon>Ascomycota</taxon>
        <taxon>Pezizomycotina</taxon>
        <taxon>Dothideomycetes</taxon>
        <taxon>Pleosporomycetidae</taxon>
        <taxon>Pleosporales</taxon>
        <taxon>Massarineae</taxon>
        <taxon>Didymosphaeriaceae</taxon>
        <taxon>Paraconiothyrium</taxon>
    </lineage>
</organism>
<dbReference type="EMBL" id="JAKJXO020000012">
    <property type="protein sequence ID" value="KAL1597971.1"/>
    <property type="molecule type" value="Genomic_DNA"/>
</dbReference>
<feature type="compositionally biased region" description="Polar residues" evidence="1">
    <location>
        <begin position="20"/>
        <end position="34"/>
    </location>
</feature>
<feature type="region of interest" description="Disordered" evidence="1">
    <location>
        <begin position="169"/>
        <end position="234"/>
    </location>
</feature>